<accession>A0AC35U5A4</accession>
<evidence type="ECO:0000313" key="2">
    <source>
        <dbReference type="WBParaSite" id="RSKR_0000775900.1"/>
    </source>
</evidence>
<proteinExistence type="predicted"/>
<evidence type="ECO:0000313" key="1">
    <source>
        <dbReference type="Proteomes" id="UP000095286"/>
    </source>
</evidence>
<organism evidence="1 2">
    <name type="scientific">Rhabditophanes sp. KR3021</name>
    <dbReference type="NCBI Taxonomy" id="114890"/>
    <lineage>
        <taxon>Eukaryota</taxon>
        <taxon>Metazoa</taxon>
        <taxon>Ecdysozoa</taxon>
        <taxon>Nematoda</taxon>
        <taxon>Chromadorea</taxon>
        <taxon>Rhabditida</taxon>
        <taxon>Tylenchina</taxon>
        <taxon>Panagrolaimomorpha</taxon>
        <taxon>Strongyloidoidea</taxon>
        <taxon>Alloionematidae</taxon>
        <taxon>Rhabditophanes</taxon>
    </lineage>
</organism>
<protein>
    <submittedName>
        <fullName evidence="2">SET domain-containing protein</fullName>
    </submittedName>
</protein>
<sequence>MKDQSRPSSFKDSSGMLCESIVGYSGSHEDLIEEHPKKRRQNLRPTQRIRYDSDSDEQSRSKTKRPQGSKKPKSRVSRSTKSSPNSTFAFANHLIIKEPDHYLSDVQISQEKYALAKKYGWDLTSNGNLCVRSTYSTQDEIQSRIKEWITPMITTNLVACSNIDFCPVRISEALQLFFDEGNIPKKAFAELILCENQARLSEMLGKTLTTYESLNERNLEYYRKAYIFLVNKCAAEMLFINCTKFPSANEGFPIYFSPDQLWPSGSNSPIQLTAFKIEIKFEKIKQLNLADSPRIANNSGIDHHSDISKSPLKSAREPAKQLLHSLDMEKNERRISSDNHLFRKRVPIAQPTTATKESIAVNNSHSLQYQDSVAALIMRPSSFGGKLSSNTDGKQDNAGNSNSKPETVDRKRISEILDKYNPKYNSTFKRDSLLQSKHMITKPSYQSLVESKIVGSQHSSRENATKTLSKTEDVSPEVCAKSISPQRKTRNSTGIRPIDKEALLQIESFKLNKEKTDDILRMEHQTEIQSATCHTPLIRYGSKKRLEDNNQFGSTELPDNQKAIPSNDLVNSKHLTFNKYHIPSTNIVSAFLKSSEKRQSVQNAIEIEKTAVNNIESVNEMDSYLSKKDQINSVRKSINTMNSVRTICNSYDIHDSHSSGIKRHSQEQNFEELARKRKSRDHEPLSPSAKRIAQGQNVNSYSSTVKRISRDSNFDDIEIVQMLPENKIIHVTAAEMSLKSPAIGKFIQNSAPQNTHATISESVLPVYEPDEASEIKILFEFWGSKGEKDLVALYNETSAVKGNCFEINPNIAKEMETRDSVHNPTLKEAVNSVYLDTRAIAKEMVVTLFNSRSKFPGIYDEFKASFFGLESDPHHYLAMLLYRPFNYKSCSYICKRLYYLINNMLFSNNREGQKLIYKYGFDGIIGRHFTPTGCNFLMNVPETKGFPGPPGAFPNIEEYLYTNKDIVEGPSMLIHMNIPEDLPYSGKDQGIFYKNTTNHIKRVGPYFIQNQIYIETILELVYLNSFKFNMNFLVKATELIGQSADKIIKHNLVFRSQRMSFLKIHSKNETKLLQDAQERWKKLKCVIVKMEKKYQRNIISLLATSIHSEVGDSMPDVKTFIKQLTESMAETH</sequence>
<name>A0AC35U5A4_9BILA</name>
<dbReference type="Proteomes" id="UP000095286">
    <property type="component" value="Unplaced"/>
</dbReference>
<dbReference type="WBParaSite" id="RSKR_0000775900.1">
    <property type="protein sequence ID" value="RSKR_0000775900.1"/>
    <property type="gene ID" value="RSKR_0000775900"/>
</dbReference>
<reference evidence="2" key="1">
    <citation type="submission" date="2016-11" db="UniProtKB">
        <authorList>
            <consortium name="WormBaseParasite"/>
        </authorList>
    </citation>
    <scope>IDENTIFICATION</scope>
    <source>
        <strain evidence="2">KR3021</strain>
    </source>
</reference>